<sequence length="105" mass="11675">MMEIMPRGDLKEVLIVCAKGSQLITLIHALAARPWWNPRIRITGTDDSISAYARGRGIKIVDRRLSSVIASCNIPFEFHPVAASCSDVEIKHLNARPDSRFAPYA</sequence>
<comment type="caution">
    <text evidence="4">The sequence shown here is derived from an EMBL/GenBank/DDBJ whole genome shotgun (WGS) entry which is preliminary data.</text>
</comment>
<dbReference type="Gramene" id="PHT66148">
    <property type="protein sequence ID" value="PHT66148"/>
    <property type="gene ID" value="T459_30573"/>
</dbReference>
<dbReference type="PROSITE" id="PS50985">
    <property type="entry name" value="GRAS"/>
    <property type="match status" value="1"/>
</dbReference>
<proteinExistence type="inferred from homology"/>
<dbReference type="EMBL" id="AYRZ02000012">
    <property type="protein sequence ID" value="PHT66148.1"/>
    <property type="molecule type" value="Genomic_DNA"/>
</dbReference>
<comment type="caution">
    <text evidence="3">Lacks conserved residue(s) required for the propagation of feature annotation.</text>
</comment>
<evidence type="ECO:0000313" key="5">
    <source>
        <dbReference type="Proteomes" id="UP000222542"/>
    </source>
</evidence>
<name>A0A2G2Y8T1_CAPAN</name>
<organism evidence="4 5">
    <name type="scientific">Capsicum annuum</name>
    <name type="common">Capsicum pepper</name>
    <dbReference type="NCBI Taxonomy" id="4072"/>
    <lineage>
        <taxon>Eukaryota</taxon>
        <taxon>Viridiplantae</taxon>
        <taxon>Streptophyta</taxon>
        <taxon>Embryophyta</taxon>
        <taxon>Tracheophyta</taxon>
        <taxon>Spermatophyta</taxon>
        <taxon>Magnoliopsida</taxon>
        <taxon>eudicotyledons</taxon>
        <taxon>Gunneridae</taxon>
        <taxon>Pentapetalae</taxon>
        <taxon>asterids</taxon>
        <taxon>lamiids</taxon>
        <taxon>Solanales</taxon>
        <taxon>Solanaceae</taxon>
        <taxon>Solanoideae</taxon>
        <taxon>Capsiceae</taxon>
        <taxon>Capsicum</taxon>
    </lineage>
</organism>
<dbReference type="AlphaFoldDB" id="A0A2G2Y8T1"/>
<gene>
    <name evidence="4" type="ORF">T459_30573</name>
</gene>
<protein>
    <submittedName>
        <fullName evidence="4">Uncharacterized protein</fullName>
    </submittedName>
</protein>
<evidence type="ECO:0000313" key="4">
    <source>
        <dbReference type="EMBL" id="PHT66148.1"/>
    </source>
</evidence>
<evidence type="ECO:0000256" key="3">
    <source>
        <dbReference type="PROSITE-ProRule" id="PRU01191"/>
    </source>
</evidence>
<dbReference type="Proteomes" id="UP000222542">
    <property type="component" value="Unassembled WGS sequence"/>
</dbReference>
<comment type="similarity">
    <text evidence="3">Belongs to the GRAS family.</text>
</comment>
<dbReference type="InterPro" id="IPR005202">
    <property type="entry name" value="TF_GRAS"/>
</dbReference>
<dbReference type="STRING" id="4072.A0A2G2Y8T1"/>
<keyword evidence="1" id="KW-0805">Transcription regulation</keyword>
<accession>A0A2G2Y8T1</accession>
<dbReference type="Pfam" id="PF03514">
    <property type="entry name" value="GRAS"/>
    <property type="match status" value="1"/>
</dbReference>
<keyword evidence="2" id="KW-0804">Transcription</keyword>
<reference evidence="4 5" key="2">
    <citation type="journal article" date="2017" name="Genome Biol.">
        <title>New reference genome sequences of hot pepper reveal the massive evolution of plant disease-resistance genes by retroduplication.</title>
        <authorList>
            <person name="Kim S."/>
            <person name="Park J."/>
            <person name="Yeom S.I."/>
            <person name="Kim Y.M."/>
            <person name="Seo E."/>
            <person name="Kim K.T."/>
            <person name="Kim M.S."/>
            <person name="Lee J.M."/>
            <person name="Cheong K."/>
            <person name="Shin H.S."/>
            <person name="Kim S.B."/>
            <person name="Han K."/>
            <person name="Lee J."/>
            <person name="Park M."/>
            <person name="Lee H.A."/>
            <person name="Lee H.Y."/>
            <person name="Lee Y."/>
            <person name="Oh S."/>
            <person name="Lee J.H."/>
            <person name="Choi E."/>
            <person name="Choi E."/>
            <person name="Lee S.E."/>
            <person name="Jeon J."/>
            <person name="Kim H."/>
            <person name="Choi G."/>
            <person name="Song H."/>
            <person name="Lee J."/>
            <person name="Lee S.C."/>
            <person name="Kwon J.K."/>
            <person name="Lee H.Y."/>
            <person name="Koo N."/>
            <person name="Hong Y."/>
            <person name="Kim R.W."/>
            <person name="Kang W.H."/>
            <person name="Huh J.H."/>
            <person name="Kang B.C."/>
            <person name="Yang T.J."/>
            <person name="Lee Y.H."/>
            <person name="Bennetzen J.L."/>
            <person name="Choi D."/>
        </authorList>
    </citation>
    <scope>NUCLEOTIDE SEQUENCE [LARGE SCALE GENOMIC DNA]</scope>
    <source>
        <strain evidence="5">cv. CM334</strain>
    </source>
</reference>
<dbReference type="SMR" id="A0A2G2Y8T1"/>
<reference evidence="4 5" key="1">
    <citation type="journal article" date="2014" name="Nat. Genet.">
        <title>Genome sequence of the hot pepper provides insights into the evolution of pungency in Capsicum species.</title>
        <authorList>
            <person name="Kim S."/>
            <person name="Park M."/>
            <person name="Yeom S.I."/>
            <person name="Kim Y.M."/>
            <person name="Lee J.M."/>
            <person name="Lee H.A."/>
            <person name="Seo E."/>
            <person name="Choi J."/>
            <person name="Cheong K."/>
            <person name="Kim K.T."/>
            <person name="Jung K."/>
            <person name="Lee G.W."/>
            <person name="Oh S.K."/>
            <person name="Bae C."/>
            <person name="Kim S.B."/>
            <person name="Lee H.Y."/>
            <person name="Kim S.Y."/>
            <person name="Kim M.S."/>
            <person name="Kang B.C."/>
            <person name="Jo Y.D."/>
            <person name="Yang H.B."/>
            <person name="Jeong H.J."/>
            <person name="Kang W.H."/>
            <person name="Kwon J.K."/>
            <person name="Shin C."/>
            <person name="Lim J.Y."/>
            <person name="Park J.H."/>
            <person name="Huh J.H."/>
            <person name="Kim J.S."/>
            <person name="Kim B.D."/>
            <person name="Cohen O."/>
            <person name="Paran I."/>
            <person name="Suh M.C."/>
            <person name="Lee S.B."/>
            <person name="Kim Y.K."/>
            <person name="Shin Y."/>
            <person name="Noh S.J."/>
            <person name="Park J."/>
            <person name="Seo Y.S."/>
            <person name="Kwon S.Y."/>
            <person name="Kim H.A."/>
            <person name="Park J.M."/>
            <person name="Kim H.J."/>
            <person name="Choi S.B."/>
            <person name="Bosland P.W."/>
            <person name="Reeves G."/>
            <person name="Jo S.H."/>
            <person name="Lee B.W."/>
            <person name="Cho H.T."/>
            <person name="Choi H.S."/>
            <person name="Lee M.S."/>
            <person name="Yu Y."/>
            <person name="Do Choi Y."/>
            <person name="Park B.S."/>
            <person name="van Deynze A."/>
            <person name="Ashrafi H."/>
            <person name="Hill T."/>
            <person name="Kim W.T."/>
            <person name="Pai H.S."/>
            <person name="Ahn H.K."/>
            <person name="Yeam I."/>
            <person name="Giovannoni J.J."/>
            <person name="Rose J.K."/>
            <person name="Sorensen I."/>
            <person name="Lee S.J."/>
            <person name="Kim R.W."/>
            <person name="Choi I.Y."/>
            <person name="Choi B.S."/>
            <person name="Lim J.S."/>
            <person name="Lee Y.H."/>
            <person name="Choi D."/>
        </authorList>
    </citation>
    <scope>NUCLEOTIDE SEQUENCE [LARGE SCALE GENOMIC DNA]</scope>
    <source>
        <strain evidence="5">cv. CM334</strain>
    </source>
</reference>
<evidence type="ECO:0000256" key="2">
    <source>
        <dbReference type="ARBA" id="ARBA00023163"/>
    </source>
</evidence>
<evidence type="ECO:0000256" key="1">
    <source>
        <dbReference type="ARBA" id="ARBA00023015"/>
    </source>
</evidence>
<keyword evidence="5" id="KW-1185">Reference proteome</keyword>